<sequence length="671" mass="73163">MGSLSDPGAAGSEKNRRLFVYNGGFLTETRVRRILTLSGFDVKLGAPGEGDAVGVWGQSPTAHRGEAVAEQRGTPVIRIEDAFLRSLHPGRAGEPTAGLLIDKRGVHFDPSVVSDLEELLATHPLDDTALLDRARAAIARMSETHLSKFAATDPVLPLPPPGYVLVIDQTRGDASVTACGADRNRFLEMLFMAREEHPGAPVVIKSHPETVEGFRQGYFEDADADDTVQFLTDPVSPHLLFEGALGVYTVSSQLGFEAIFAGHRPRVFGQPFYAGWGLTGDEFPVQRRQRRLTRAQLFAGAMMLYPKWYSPFTDALCTFEDAQENLAAQARAWREDRHGWVASAMRGWKRESLQKMFGRHKPVVFEDDPGKARATGRPWMVWASRAAVGHGDAMRTEDGFLRSRGLGANLVPPLSLIVDGPGIYYDPSEPSRLEQLITGRADLRPDQEARARALIRSLKQHRLSKYSTGGAPPPLPEGHRVLVVGQVSDDASVTAGTTDIRTNEELLRRARAERPDAVLIYKPHPDVDAGLRTGGTIPEGPADLVVSGVDPVALLNEVQEVWTMTSLLGFEALLRGLHVTTCGVPFYAGWGLTTDLGDVPPRRRATPALEGLVHAALIDYPRYMDPVTGLPCPVEVAVARLASASLPSPGLKNRLLAKLQGVFASQAHRWR</sequence>
<evidence type="ECO:0000313" key="2">
    <source>
        <dbReference type="Proteomes" id="UP000503308"/>
    </source>
</evidence>
<dbReference type="InterPro" id="IPR007833">
    <property type="entry name" value="Capsule_polysaccharide_synth"/>
</dbReference>
<dbReference type="GO" id="GO:0015774">
    <property type="term" value="P:polysaccharide transport"/>
    <property type="evidence" value="ECO:0007669"/>
    <property type="project" value="InterPro"/>
</dbReference>
<dbReference type="AlphaFoldDB" id="A0A858SRQ9"/>
<dbReference type="RefSeq" id="WP_169639893.1">
    <property type="nucleotide sequence ID" value="NZ_CP048788.1"/>
</dbReference>
<gene>
    <name evidence="1" type="ORF">G3256_05640</name>
</gene>
<organism evidence="1 2">
    <name type="scientific">Roseobacter ponti</name>
    <dbReference type="NCBI Taxonomy" id="1891787"/>
    <lineage>
        <taxon>Bacteria</taxon>
        <taxon>Pseudomonadati</taxon>
        <taxon>Pseudomonadota</taxon>
        <taxon>Alphaproteobacteria</taxon>
        <taxon>Rhodobacterales</taxon>
        <taxon>Roseobacteraceae</taxon>
        <taxon>Roseobacter</taxon>
    </lineage>
</organism>
<keyword evidence="2" id="KW-1185">Reference proteome</keyword>
<dbReference type="GO" id="GO:0000271">
    <property type="term" value="P:polysaccharide biosynthetic process"/>
    <property type="evidence" value="ECO:0007669"/>
    <property type="project" value="InterPro"/>
</dbReference>
<name>A0A858SRQ9_9RHOB</name>
<dbReference type="Proteomes" id="UP000503308">
    <property type="component" value="Chromosome"/>
</dbReference>
<proteinExistence type="predicted"/>
<accession>A0A858SRQ9</accession>
<dbReference type="CDD" id="cd16439">
    <property type="entry name" value="beta_Kdo_transferase_KpsC_2"/>
    <property type="match status" value="1"/>
</dbReference>
<dbReference type="CDD" id="cd16440">
    <property type="entry name" value="beta_Kdo_transferase_KpsC_1"/>
    <property type="match status" value="1"/>
</dbReference>
<evidence type="ECO:0000313" key="1">
    <source>
        <dbReference type="EMBL" id="QJF50677.1"/>
    </source>
</evidence>
<dbReference type="Pfam" id="PF05159">
    <property type="entry name" value="Capsule_synth"/>
    <property type="match status" value="4"/>
</dbReference>
<dbReference type="EMBL" id="CP048788">
    <property type="protein sequence ID" value="QJF50677.1"/>
    <property type="molecule type" value="Genomic_DNA"/>
</dbReference>
<protein>
    <submittedName>
        <fullName evidence="1">Capsular polysaccharide biosynthesis protein</fullName>
    </submittedName>
</protein>
<dbReference type="KEGG" id="rpon:G3256_05640"/>
<reference evidence="1 2" key="1">
    <citation type="submission" date="2020-02" db="EMBL/GenBank/DDBJ databases">
        <title>Genome sequence of Roseobacter ponti.</title>
        <authorList>
            <person name="Hollensteiner J."/>
            <person name="Schneider D."/>
            <person name="Poehlein A."/>
            <person name="Daniel R."/>
        </authorList>
    </citation>
    <scope>NUCLEOTIDE SEQUENCE [LARGE SCALE GENOMIC DNA]</scope>
    <source>
        <strain evidence="1 2">DSM 106830</strain>
    </source>
</reference>